<reference evidence="6 7" key="1">
    <citation type="submission" date="2011-11" db="EMBL/GenBank/DDBJ databases">
        <title>Whole genome shotgun sequence of Gordonia amarae NBRC 15530.</title>
        <authorList>
            <person name="Takarada H."/>
            <person name="Hosoyama A."/>
            <person name="Tsuchikane K."/>
            <person name="Katsumata H."/>
            <person name="Yamazaki S."/>
            <person name="Fujita N."/>
        </authorList>
    </citation>
    <scope>NUCLEOTIDE SEQUENCE [LARGE SCALE GENOMIC DNA]</scope>
    <source>
        <strain evidence="6 7">NBRC 15530</strain>
    </source>
</reference>
<protein>
    <recommendedName>
        <fullName evidence="5">Luciferase-like domain-containing protein</fullName>
    </recommendedName>
</protein>
<feature type="domain" description="Luciferase-like" evidence="5">
    <location>
        <begin position="16"/>
        <end position="202"/>
    </location>
</feature>
<evidence type="ECO:0000313" key="7">
    <source>
        <dbReference type="Proteomes" id="UP000006023"/>
    </source>
</evidence>
<evidence type="ECO:0000256" key="2">
    <source>
        <dbReference type="ARBA" id="ARBA00022643"/>
    </source>
</evidence>
<dbReference type="SUPFAM" id="SSF51679">
    <property type="entry name" value="Bacterial luciferase-like"/>
    <property type="match status" value="1"/>
</dbReference>
<dbReference type="RefSeq" id="WP_005193331.1">
    <property type="nucleotide sequence ID" value="NZ_BAED01000075.1"/>
</dbReference>
<gene>
    <name evidence="6" type="ORF">GOAMR_75_00290</name>
</gene>
<sequence>MADIKINVSLPFDELRTAGEFMTPAAVTEVGKVLDAAGFHAGLVTDHPVPTGRWLDAGGHHAQDPFVMLSLLAAATTRLRLQTGILVLPYRSPFLVARSVATLDHFSGGRVTLSVGAGYLKGEFRALGVDFARRNDLTDEYLAALRAALSGAEFTFDGDGFTAFGNRILPGPVQRPHPPLLVGGNSRRAIRRAVELGDGWNPFVTSVSGTDLATTRTAGMTGPDDLRAALGYLAEQCDKAGRTTPLAIHVGGISKPGENCSPAEVVDRIGRYRDAGATAVSVGVTGSTLAQWCDDAAFIGSEIIAKL</sequence>
<dbReference type="InterPro" id="IPR050172">
    <property type="entry name" value="SsuD_RutA_monooxygenase"/>
</dbReference>
<keyword evidence="2" id="KW-0288">FMN</keyword>
<dbReference type="PANTHER" id="PTHR42847">
    <property type="entry name" value="ALKANESULFONATE MONOOXYGENASE"/>
    <property type="match status" value="1"/>
</dbReference>
<evidence type="ECO:0000259" key="5">
    <source>
        <dbReference type="Pfam" id="PF00296"/>
    </source>
</evidence>
<dbReference type="Proteomes" id="UP000006023">
    <property type="component" value="Unassembled WGS sequence"/>
</dbReference>
<evidence type="ECO:0000256" key="1">
    <source>
        <dbReference type="ARBA" id="ARBA00022630"/>
    </source>
</evidence>
<dbReference type="AlphaFoldDB" id="G7GW94"/>
<keyword evidence="4" id="KW-0503">Monooxygenase</keyword>
<dbReference type="eggNOG" id="COG2141">
    <property type="taxonomic scope" value="Bacteria"/>
</dbReference>
<dbReference type="InterPro" id="IPR011251">
    <property type="entry name" value="Luciferase-like_dom"/>
</dbReference>
<keyword evidence="1" id="KW-0285">Flavoprotein</keyword>
<evidence type="ECO:0000313" key="6">
    <source>
        <dbReference type="EMBL" id="GAB07869.1"/>
    </source>
</evidence>
<dbReference type="InterPro" id="IPR019921">
    <property type="entry name" value="Lucif-like_OxRdtase_Rv2161c"/>
</dbReference>
<dbReference type="NCBIfam" id="TIGR03619">
    <property type="entry name" value="F420_Rv2161c"/>
    <property type="match status" value="1"/>
</dbReference>
<dbReference type="STRING" id="1075090.GOAMR_75_00290"/>
<dbReference type="PANTHER" id="PTHR42847:SF4">
    <property type="entry name" value="ALKANESULFONATE MONOOXYGENASE-RELATED"/>
    <property type="match status" value="1"/>
</dbReference>
<comment type="caution">
    <text evidence="6">The sequence shown here is derived from an EMBL/GenBank/DDBJ whole genome shotgun (WGS) entry which is preliminary data.</text>
</comment>
<dbReference type="Gene3D" id="3.20.20.30">
    <property type="entry name" value="Luciferase-like domain"/>
    <property type="match status" value="1"/>
</dbReference>
<dbReference type="Pfam" id="PF00296">
    <property type="entry name" value="Bac_luciferase"/>
    <property type="match status" value="1"/>
</dbReference>
<evidence type="ECO:0000256" key="3">
    <source>
        <dbReference type="ARBA" id="ARBA00023002"/>
    </source>
</evidence>
<dbReference type="GO" id="GO:0008726">
    <property type="term" value="F:alkanesulfonate monooxygenase activity"/>
    <property type="evidence" value="ECO:0007669"/>
    <property type="project" value="TreeGrafter"/>
</dbReference>
<accession>G7GW94</accession>
<proteinExistence type="predicted"/>
<name>G7GW94_9ACTN</name>
<evidence type="ECO:0000256" key="4">
    <source>
        <dbReference type="ARBA" id="ARBA00023033"/>
    </source>
</evidence>
<dbReference type="EMBL" id="BAED01000075">
    <property type="protein sequence ID" value="GAB07869.1"/>
    <property type="molecule type" value="Genomic_DNA"/>
</dbReference>
<dbReference type="GO" id="GO:0046306">
    <property type="term" value="P:alkanesulfonate catabolic process"/>
    <property type="evidence" value="ECO:0007669"/>
    <property type="project" value="TreeGrafter"/>
</dbReference>
<organism evidence="6 7">
    <name type="scientific">Gordonia amarae NBRC 15530</name>
    <dbReference type="NCBI Taxonomy" id="1075090"/>
    <lineage>
        <taxon>Bacteria</taxon>
        <taxon>Bacillati</taxon>
        <taxon>Actinomycetota</taxon>
        <taxon>Actinomycetes</taxon>
        <taxon>Mycobacteriales</taxon>
        <taxon>Gordoniaceae</taxon>
        <taxon>Gordonia</taxon>
    </lineage>
</organism>
<keyword evidence="7" id="KW-1185">Reference proteome</keyword>
<dbReference type="InterPro" id="IPR036661">
    <property type="entry name" value="Luciferase-like_sf"/>
</dbReference>
<keyword evidence="3" id="KW-0560">Oxidoreductase</keyword>